<gene>
    <name evidence="1" type="ORF">C4D60_Mb06t36580</name>
</gene>
<proteinExistence type="predicted"/>
<dbReference type="AlphaFoldDB" id="A0A4S8IU24"/>
<evidence type="ECO:0000313" key="1">
    <source>
        <dbReference type="EMBL" id="THU51959.1"/>
    </source>
</evidence>
<name>A0A4S8IU24_MUSBA</name>
<evidence type="ECO:0000313" key="2">
    <source>
        <dbReference type="Proteomes" id="UP000317650"/>
    </source>
</evidence>
<keyword evidence="2" id="KW-1185">Reference proteome</keyword>
<organism evidence="1 2">
    <name type="scientific">Musa balbisiana</name>
    <name type="common">Banana</name>
    <dbReference type="NCBI Taxonomy" id="52838"/>
    <lineage>
        <taxon>Eukaryota</taxon>
        <taxon>Viridiplantae</taxon>
        <taxon>Streptophyta</taxon>
        <taxon>Embryophyta</taxon>
        <taxon>Tracheophyta</taxon>
        <taxon>Spermatophyta</taxon>
        <taxon>Magnoliopsida</taxon>
        <taxon>Liliopsida</taxon>
        <taxon>Zingiberales</taxon>
        <taxon>Musaceae</taxon>
        <taxon>Musa</taxon>
    </lineage>
</organism>
<sequence length="83" mass="9502">MLRFPKNAKRPNTRIVYSLEATLSWLIWNIRLRSLVALNPLVFHIIGREATDDSTHGASESQLIYHYGSNNLKLVSIRRVIVG</sequence>
<protein>
    <submittedName>
        <fullName evidence="1">Uncharacterized protein</fullName>
    </submittedName>
</protein>
<comment type="caution">
    <text evidence="1">The sequence shown here is derived from an EMBL/GenBank/DDBJ whole genome shotgun (WGS) entry which is preliminary data.</text>
</comment>
<reference evidence="1 2" key="1">
    <citation type="journal article" date="2019" name="Nat. Plants">
        <title>Genome sequencing of Musa balbisiana reveals subgenome evolution and function divergence in polyploid bananas.</title>
        <authorList>
            <person name="Yao X."/>
        </authorList>
    </citation>
    <scope>NUCLEOTIDE SEQUENCE [LARGE SCALE GENOMIC DNA]</scope>
    <source>
        <strain evidence="2">cv. DH-PKW</strain>
        <tissue evidence="1">Leaves</tissue>
    </source>
</reference>
<dbReference type="EMBL" id="PYDT01000009">
    <property type="protein sequence ID" value="THU51959.1"/>
    <property type="molecule type" value="Genomic_DNA"/>
</dbReference>
<dbReference type="Proteomes" id="UP000317650">
    <property type="component" value="Chromosome 6"/>
</dbReference>
<accession>A0A4S8IU24</accession>